<evidence type="ECO:0000256" key="4">
    <source>
        <dbReference type="ARBA" id="ARBA00022673"/>
    </source>
</evidence>
<evidence type="ECO:0000256" key="16">
    <source>
        <dbReference type="RuleBase" id="RU003808"/>
    </source>
</evidence>
<keyword evidence="17" id="KW-0175">Coiled coil</keyword>
<feature type="domain" description="Ion transport" evidence="20">
    <location>
        <begin position="108"/>
        <end position="435"/>
    </location>
</feature>
<feature type="compositionally biased region" description="Polar residues" evidence="18">
    <location>
        <begin position="1252"/>
        <end position="1265"/>
    </location>
</feature>
<feature type="transmembrane region" description="Helical" evidence="19">
    <location>
        <begin position="827"/>
        <end position="845"/>
    </location>
</feature>
<dbReference type="GO" id="GO:0043005">
    <property type="term" value="C:neuron projection"/>
    <property type="evidence" value="ECO:0007669"/>
    <property type="project" value="TreeGrafter"/>
</dbReference>
<feature type="transmembrane region" description="Helical" evidence="19">
    <location>
        <begin position="1790"/>
        <end position="1810"/>
    </location>
</feature>
<feature type="region of interest" description="Disordered" evidence="18">
    <location>
        <begin position="1"/>
        <end position="73"/>
    </location>
</feature>
<feature type="domain" description="Ion transport" evidence="20">
    <location>
        <begin position="788"/>
        <end position="1016"/>
    </location>
</feature>
<evidence type="ECO:0000256" key="1">
    <source>
        <dbReference type="ARBA" id="ARBA00004141"/>
    </source>
</evidence>
<evidence type="ECO:0000256" key="19">
    <source>
        <dbReference type="SAM" id="Phobius"/>
    </source>
</evidence>
<evidence type="ECO:0000256" key="17">
    <source>
        <dbReference type="SAM" id="Coils"/>
    </source>
</evidence>
<dbReference type="GO" id="GO:0005248">
    <property type="term" value="F:voltage-gated sodium channel activity"/>
    <property type="evidence" value="ECO:0007669"/>
    <property type="project" value="TreeGrafter"/>
</dbReference>
<feature type="transmembrane region" description="Helical" evidence="19">
    <location>
        <begin position="371"/>
        <end position="393"/>
    </location>
</feature>
<keyword evidence="2" id="KW-0813">Transport</keyword>
<name>A0A9Q1C3Q9_HOLLE</name>
<evidence type="ECO:0000256" key="10">
    <source>
        <dbReference type="ARBA" id="ARBA00023065"/>
    </source>
</evidence>
<dbReference type="GO" id="GO:0001518">
    <property type="term" value="C:voltage-gated sodium channel complex"/>
    <property type="evidence" value="ECO:0007669"/>
    <property type="project" value="TreeGrafter"/>
</dbReference>
<evidence type="ECO:0000256" key="5">
    <source>
        <dbReference type="ARBA" id="ARBA00022692"/>
    </source>
</evidence>
<feature type="binding site" evidence="15">
    <location>
        <position position="1534"/>
    </location>
    <ligand>
        <name>Ca(2+)</name>
        <dbReference type="ChEBI" id="CHEBI:29108"/>
    </ligand>
</feature>
<protein>
    <recommendedName>
        <fullName evidence="16">Voltage-dependent T-type calcium channel subunit alpha</fullName>
    </recommendedName>
</protein>
<keyword evidence="5 19" id="KW-0812">Transmembrane</keyword>
<feature type="compositionally biased region" description="Low complexity" evidence="18">
    <location>
        <begin position="1198"/>
        <end position="1211"/>
    </location>
</feature>
<dbReference type="SUPFAM" id="SSF81324">
    <property type="entry name" value="Voltage-gated potassium channels"/>
    <property type="match status" value="4"/>
</dbReference>
<feature type="transmembrane region" description="Helical" evidence="19">
    <location>
        <begin position="244"/>
        <end position="263"/>
    </location>
</feature>
<keyword evidence="9 19" id="KW-1133">Transmembrane helix</keyword>
<evidence type="ECO:0000256" key="8">
    <source>
        <dbReference type="ARBA" id="ARBA00022882"/>
    </source>
</evidence>
<feature type="compositionally biased region" description="Polar residues" evidence="18">
    <location>
        <begin position="1157"/>
        <end position="1182"/>
    </location>
</feature>
<keyword evidence="12" id="KW-0325">Glycoprotein</keyword>
<feature type="region of interest" description="Disordered" evidence="18">
    <location>
        <begin position="1932"/>
        <end position="2013"/>
    </location>
</feature>
<dbReference type="GO" id="GO:0005891">
    <property type="term" value="C:voltage-gated calcium channel complex"/>
    <property type="evidence" value="ECO:0007669"/>
    <property type="project" value="InterPro"/>
</dbReference>
<dbReference type="InterPro" id="IPR005821">
    <property type="entry name" value="Ion_trans_dom"/>
</dbReference>
<feature type="compositionally biased region" description="Basic and acidic residues" evidence="18">
    <location>
        <begin position="1973"/>
        <end position="1987"/>
    </location>
</feature>
<dbReference type="PANTHER" id="PTHR10037:SF230">
    <property type="entry name" value="CA[2+]-CHANNEL PROTEIN ALPHA[[1]] SUBUNIT T, ISOFORM F"/>
    <property type="match status" value="1"/>
</dbReference>
<dbReference type="GO" id="GO:0046872">
    <property type="term" value="F:metal ion binding"/>
    <property type="evidence" value="ECO:0007669"/>
    <property type="project" value="UniProtKB-KW"/>
</dbReference>
<feature type="compositionally biased region" description="Basic and acidic residues" evidence="18">
    <location>
        <begin position="2301"/>
        <end position="2310"/>
    </location>
</feature>
<evidence type="ECO:0000313" key="22">
    <source>
        <dbReference type="Proteomes" id="UP001152320"/>
    </source>
</evidence>
<feature type="region of interest" description="Disordered" evidence="18">
    <location>
        <begin position="503"/>
        <end position="526"/>
    </location>
</feature>
<feature type="compositionally biased region" description="Acidic residues" evidence="18">
    <location>
        <begin position="1069"/>
        <end position="1088"/>
    </location>
</feature>
<evidence type="ECO:0000256" key="18">
    <source>
        <dbReference type="SAM" id="MobiDB-lite"/>
    </source>
</evidence>
<evidence type="ECO:0000256" key="7">
    <source>
        <dbReference type="ARBA" id="ARBA00022837"/>
    </source>
</evidence>
<feature type="compositionally biased region" description="Polar residues" evidence="18">
    <location>
        <begin position="1116"/>
        <end position="1131"/>
    </location>
</feature>
<dbReference type="InterPro" id="IPR043203">
    <property type="entry name" value="VGCC_Ca_Na"/>
</dbReference>
<comment type="subcellular location">
    <subcellularLocation>
        <location evidence="1 16">Membrane</location>
        <topology evidence="1 16">Multi-pass membrane protein</topology>
    </subcellularLocation>
</comment>
<organism evidence="21 22">
    <name type="scientific">Holothuria leucospilota</name>
    <name type="common">Black long sea cucumber</name>
    <name type="synonym">Mertensiothuria leucospilota</name>
    <dbReference type="NCBI Taxonomy" id="206669"/>
    <lineage>
        <taxon>Eukaryota</taxon>
        <taxon>Metazoa</taxon>
        <taxon>Echinodermata</taxon>
        <taxon>Eleutherozoa</taxon>
        <taxon>Echinozoa</taxon>
        <taxon>Holothuroidea</taxon>
        <taxon>Aspidochirotacea</taxon>
        <taxon>Aspidochirotida</taxon>
        <taxon>Holothuriidae</taxon>
        <taxon>Holothuria</taxon>
    </lineage>
</organism>
<feature type="domain" description="Ion transport" evidence="20">
    <location>
        <begin position="1654"/>
        <end position="1909"/>
    </location>
</feature>
<feature type="transmembrane region" description="Helical" evidence="19">
    <location>
        <begin position="1324"/>
        <end position="1342"/>
    </location>
</feature>
<dbReference type="PRINTS" id="PR01629">
    <property type="entry name" value="TVDCCALPHA1"/>
</dbReference>
<feature type="transmembrane region" description="Helical" evidence="19">
    <location>
        <begin position="910"/>
        <end position="932"/>
    </location>
</feature>
<feature type="transmembrane region" description="Helical" evidence="19">
    <location>
        <begin position="985"/>
        <end position="1009"/>
    </location>
</feature>
<dbReference type="FunFam" id="1.20.120.350:FF:000012">
    <property type="entry name" value="Voltage-dependent T-type calcium channel subunit alpha"/>
    <property type="match status" value="1"/>
</dbReference>
<comment type="function">
    <text evidence="16">Voltage-sensitive calcium channels (VSCC) mediate the entry of calcium ions into excitable cells and are also involved in a variety of calcium-dependent processes, including muscle contraction, hormone or neurotransmitter release, gene expression, cell motility, cell division and cell death. This channel gives rise to T-type calcium currents. T-type calcium channels belong to the "low-voltage activated (LVA)" group and are strongly blocked by nickel and mibefradil. A particularity of this type of channels is an opening at quite negative potentials, and a voltage-dependent inactivation. T-type channels serve pacemaking functions in both central neurons and cardiac nodal cells and support calcium signaling in secretory cells and vascular smooth muscle. They may also be involved in the modulation of firing patterns of neurons which is important for information processing as well as in cell growth processes.</text>
</comment>
<feature type="region of interest" description="Disordered" evidence="18">
    <location>
        <begin position="731"/>
        <end position="761"/>
    </location>
</feature>
<accession>A0A9Q1C3Q9</accession>
<dbReference type="InterPro" id="IPR027359">
    <property type="entry name" value="Volt_channel_dom_sf"/>
</dbReference>
<evidence type="ECO:0000256" key="15">
    <source>
        <dbReference type="PIRSR" id="PIRSR602077-1"/>
    </source>
</evidence>
<sequence>MAAKPAEDEITYEVAHSSTQSPPGILRKTAYDTPLYVDEDRGPGPDDYMSDTDDEEEGPDIREDGESISNRSIDTDDDLPFPGLYEKVFYCMGQLDLPRLWCIQLVCWPWFERISMAIILLNCVTLGMYQPCHDDLCKGTRCIILNGLDHFIFAFFTLEMIIKMTAMGIIGKLGYLGETWNRLDFFIVVAGILEYSVDMKSMNLNLSAIRTIRVLRPLRAINRIPSLRILVMLLLDTLPMLGNVLMLCFFVFFIFGIIGVQLWSGKLRQRCFLDLPDDVVYTNITGTPNLTDFLKCSNPYEDFVCSLDYENGMRKCSGSVKPHYEVDGKQCKGNLSYYSNSICVDWNQYYTVCNTSDANPFLNSISFDNILYAWIAIFQVITLEGWTDIMYHIQDVHNFWNWAYFVVLIVIGAFFLINLCLVVIATQFSETKQRESRLIAEQRRRFKSSSTLTSNSELGSCYDEILKYLSHLVRKSKRRFRRWRKRMQSKRQGKVMPALTLRRRKKKKKPVPQKMEPTSHYQVGNGSPRVARAHEHECDRTKHDCKHLGVVKPNGSLAPSNESLHSISYCTEHLSKLNPLYPECVHSKSSPHSHVHCTLSIHRASSINYPPTINSKDSTQNALLAKLKVEKGVKSGKLADRWKELCTENHHSPNLPAVTTDQGNKDALVPVHQPLAQRLSAPPLTNPYPVLPPAGHSTHPTCPVHQPCPIHAPCPTHAPCLVHRPSCLRNKNQEDSSEDSSSSGDEDEDDTSVGDSDVEHKPGFRIRRRPLGMCHWMRVKTREIVESKYFMRGILASILINTLSMGIEFHGQPQELTDAIEVSNLIFSSIFALEMVMKLAAYGLFGYIKNGFNVFDGIIVIVSVIEVMQQGSGGLSVLRTFRLLRILKLVRFMPALRRQLLVMLRTMDNVATFFSLLALFIFIFSVLGMHLFGCKFCEEIGEETVCDRKNFDSLLWAIVTVFQILTQEDWNIVLYNGMYKTSPWAALYFIALMTFGNYVLFNLLVAILVEGFSAETVEHHRTRRRMRHLYKKGKVKQRNARRIKIDRQKEANLQQNASRDELDTAKEEKEDEYSDDEKKEEEDGEDVLSVESTQAGRPMLPSQPGHLQSPPVITHTAATPQGSPNITSSRPLRSPFKNVTDYLDSDSHSLSSLSVSNTPPLQRSGSINSASLRQNSPGNANHLTPYVVANGNNDRHSISSGSRVSIPSSVSNGHIPENETDGTESRRTSYISCNGGSMLSRQPSKVDLPDTQVASDQIDGSSSSHTGDEAFEDPDAIDEADCNLTKCCPEPKGCFKTRLEYSLYLLSPRNKFRRNVQRLLAHKWFDYTILIIIFANCVTLAMERPSIEQYSVEWTFLTVSNYCFTVIFTIEMGIKVIAKGFIFGKHAYINSGWNVMDGCLVMVSWIDIIFTIRTETSPEIFGILRVFRLLRTLRPLRVISRAPGLKLVVQTLMSSLRPIGNIVIICCTFFIIFGILGIQLFKGKFYYCSGPNVKQVKNRTQCNALPQTEWVNQQYNFDNLGQALMALFVLASKDGWVDIMYSGIDAVDVDQQPQRDHNEFLILYFISFLLIVGFFVLNMFVGVVVENFHKCREQQAAEEMARRLEKRRKKIELAKQRREKLRRKMLQSFTGALELPYYESFSKHRMMIHNMVMHRYFDLGVALIIFLNVITMALEHYMMPLVMDQIMRYFNYIFTIVFILEAVLKIIALSFRRYIKDRWNKLDMFIVILSVVSIVLEELDADDFIPVNPTIVRTMRVLRIARVLKLLKMASGVRTLLDTVLKALPQVGNLGLLFFLLFFIFAALGVELFGRLDCSADNPCEGLGRHASFANFFIAFLTLFRIATGDNWNGIMKDTLRQENCDKSSKCQNNCCANPILAPIFFITFVLMAQFVLVNVVVAVLMKHLEESHKMADSDDNDDIQALEDKFRMEAEAEQQTGVGGDEDLPVTPHPISSNNNNQEPENASTPLLKPTDASDIKLTLDSKEDPSMETLQREATSPRRPSTSIANLTKAEEIDESFKEPVVRVKSLPANLQYDEEALVEDGDNESHYTAKDETPSPIRKPAVPTIHLLPPEAHTSLHPSRKEKGTPVPPRKQMKQSPNRTLSARRRNPSQTDSLSSGESYRTCEEDVTVKPSSSFQRLHEDRTNVPRETSPDKEEVPLHLLNKGRGSPRQGSHGLQSPESQSKTPPRSPKMKRTSPKSLRRSKGSPNSLRREENSRSKLLDGNSSSGESDSQHHPPVRRSLKDSREAVYVPKSDPNDRTNFDERDESLICWDSDDQGPLEGHSEHSIELGSKSPEPMESSREEEMGTRKQKSHTNSDLLQVGDVDDGQNSSQF</sequence>
<keyword evidence="3 16" id="KW-0109">Calcium transport</keyword>
<evidence type="ECO:0000259" key="20">
    <source>
        <dbReference type="Pfam" id="PF00520"/>
    </source>
</evidence>
<dbReference type="GO" id="GO:0086010">
    <property type="term" value="P:membrane depolarization during action potential"/>
    <property type="evidence" value="ECO:0007669"/>
    <property type="project" value="TreeGrafter"/>
</dbReference>
<dbReference type="Gene3D" id="1.10.287.70">
    <property type="match status" value="4"/>
</dbReference>
<dbReference type="InterPro" id="IPR005445">
    <property type="entry name" value="VDCC_T_a1"/>
</dbReference>
<keyword evidence="11 19" id="KW-0472">Membrane</keyword>
<evidence type="ECO:0000256" key="12">
    <source>
        <dbReference type="ARBA" id="ARBA00023180"/>
    </source>
</evidence>
<evidence type="ECO:0000256" key="9">
    <source>
        <dbReference type="ARBA" id="ARBA00022989"/>
    </source>
</evidence>
<dbReference type="FunFam" id="1.20.120.350:FF:000008">
    <property type="entry name" value="Voltage-dependent T-type calcium channel subunit alpha"/>
    <property type="match status" value="1"/>
</dbReference>
<keyword evidence="6" id="KW-0677">Repeat</keyword>
<dbReference type="EMBL" id="JAIZAY010000008">
    <property type="protein sequence ID" value="KAJ8037625.1"/>
    <property type="molecule type" value="Genomic_DNA"/>
</dbReference>
<feature type="compositionally biased region" description="Polar residues" evidence="18">
    <location>
        <begin position="2111"/>
        <end position="2122"/>
    </location>
</feature>
<feature type="region of interest" description="Disordered" evidence="18">
    <location>
        <begin position="1028"/>
        <end position="1269"/>
    </location>
</feature>
<comment type="caution">
    <text evidence="21">The sequence shown here is derived from an EMBL/GenBank/DDBJ whole genome shotgun (WGS) entry which is preliminary data.</text>
</comment>
<dbReference type="InterPro" id="IPR002077">
    <property type="entry name" value="VDCCAlpha1"/>
</dbReference>
<reference evidence="21" key="1">
    <citation type="submission" date="2021-10" db="EMBL/GenBank/DDBJ databases">
        <title>Tropical sea cucumber genome reveals ecological adaptation and Cuvierian tubules defense mechanism.</title>
        <authorList>
            <person name="Chen T."/>
        </authorList>
    </citation>
    <scope>NUCLEOTIDE SEQUENCE</scope>
    <source>
        <strain evidence="21">Nanhai2018</strain>
        <tissue evidence="21">Muscle</tissue>
    </source>
</reference>
<evidence type="ECO:0000256" key="3">
    <source>
        <dbReference type="ARBA" id="ARBA00022568"/>
    </source>
</evidence>
<feature type="coiled-coil region" evidence="17">
    <location>
        <begin position="1594"/>
        <end position="1624"/>
    </location>
</feature>
<feature type="transmembrane region" description="Helical" evidence="19">
    <location>
        <begin position="1354"/>
        <end position="1378"/>
    </location>
</feature>
<feature type="compositionally biased region" description="Basic residues" evidence="18">
    <location>
        <begin position="1028"/>
        <end position="1042"/>
    </location>
</feature>
<dbReference type="Gene3D" id="1.20.120.350">
    <property type="entry name" value="Voltage-gated potassium channels. Chain C"/>
    <property type="match status" value="4"/>
</dbReference>
<keyword evidence="7 15" id="KW-0106">Calcium</keyword>
<feature type="compositionally biased region" description="Polar residues" evidence="18">
    <location>
        <begin position="2172"/>
        <end position="2188"/>
    </location>
</feature>
<feature type="transmembrane region" description="Helical" evidence="19">
    <location>
        <begin position="1462"/>
        <end position="1481"/>
    </location>
</feature>
<dbReference type="Pfam" id="PF00520">
    <property type="entry name" value="Ion_trans"/>
    <property type="match status" value="4"/>
</dbReference>
<keyword evidence="8 16" id="KW-0851">Voltage-gated channel</keyword>
<feature type="region of interest" description="Disordered" evidence="18">
    <location>
        <begin position="2037"/>
        <end position="2336"/>
    </location>
</feature>
<dbReference type="GO" id="GO:0008332">
    <property type="term" value="F:low voltage-gated calcium channel activity"/>
    <property type="evidence" value="ECO:0007669"/>
    <property type="project" value="TreeGrafter"/>
</dbReference>
<keyword evidence="10" id="KW-0406">Ion transport</keyword>
<evidence type="ECO:0000256" key="14">
    <source>
        <dbReference type="ARBA" id="ARBA00036634"/>
    </source>
</evidence>
<feature type="transmembrane region" description="Helical" evidence="19">
    <location>
        <begin position="1876"/>
        <end position="1901"/>
    </location>
</feature>
<dbReference type="FunFam" id="1.10.287.70:FF:000018">
    <property type="entry name" value="Voltage-dependent T-type calcium channel subunit alpha"/>
    <property type="match status" value="1"/>
</dbReference>
<feature type="compositionally biased region" description="Basic and acidic residues" evidence="18">
    <location>
        <begin position="2212"/>
        <end position="2222"/>
    </location>
</feature>
<comment type="similarity">
    <text evidence="16">Belongs to the calcium channel alpha-1 subunit (TC 1.A.1.11) family.</text>
</comment>
<evidence type="ECO:0000256" key="2">
    <source>
        <dbReference type="ARBA" id="ARBA00022448"/>
    </source>
</evidence>
<feature type="compositionally biased region" description="Basic and acidic residues" evidence="18">
    <location>
        <begin position="2046"/>
        <end position="2056"/>
    </location>
</feature>
<keyword evidence="15" id="KW-0479">Metal-binding</keyword>
<dbReference type="FunFam" id="1.10.287.70:FF:000125">
    <property type="entry name" value="Voltage-dependent T-type calcium channel subunit alpha"/>
    <property type="match status" value="1"/>
</dbReference>
<feature type="binding site" evidence="15">
    <location>
        <position position="968"/>
    </location>
    <ligand>
        <name>Ca(2+)</name>
        <dbReference type="ChEBI" id="CHEBI:29108"/>
    </ligand>
</feature>
<keyword evidence="4 16" id="KW-0107">Calcium channel</keyword>
<feature type="compositionally biased region" description="Polar residues" evidence="18">
    <location>
        <begin position="1990"/>
        <end position="2008"/>
    </location>
</feature>
<feature type="transmembrane region" description="Helical" evidence="19">
    <location>
        <begin position="1656"/>
        <end position="1677"/>
    </location>
</feature>
<feature type="compositionally biased region" description="Basic and acidic residues" evidence="18">
    <location>
        <begin position="1058"/>
        <end position="1068"/>
    </location>
</feature>
<feature type="compositionally biased region" description="Acidic residues" evidence="18">
    <location>
        <begin position="48"/>
        <end position="58"/>
    </location>
</feature>
<feature type="domain" description="Ion transport" evidence="20">
    <location>
        <begin position="1322"/>
        <end position="1595"/>
    </location>
</feature>
<feature type="transmembrane region" description="Helical" evidence="19">
    <location>
        <begin position="399"/>
        <end position="424"/>
    </location>
</feature>
<feature type="transmembrane region" description="Helical" evidence="19">
    <location>
        <begin position="1689"/>
        <end position="1707"/>
    </location>
</feature>
<dbReference type="FunFam" id="1.20.120.350:FF:000009">
    <property type="entry name" value="Voltage-dependent T-type calcium channel subunit alpha"/>
    <property type="match status" value="1"/>
</dbReference>
<dbReference type="GO" id="GO:0070509">
    <property type="term" value="P:calcium ion import"/>
    <property type="evidence" value="ECO:0007669"/>
    <property type="project" value="TreeGrafter"/>
</dbReference>
<feature type="compositionally biased region" description="Basic and acidic residues" evidence="18">
    <location>
        <begin position="2140"/>
        <end position="2160"/>
    </location>
</feature>
<dbReference type="FunFam" id="1.10.287.70:FF:000120">
    <property type="entry name" value="Voltage-dependent T-type calcium channel subunit alpha"/>
    <property type="match status" value="1"/>
</dbReference>
<evidence type="ECO:0000256" key="11">
    <source>
        <dbReference type="ARBA" id="ARBA00023136"/>
    </source>
</evidence>
<comment type="catalytic activity">
    <reaction evidence="14">
        <text>Ca(2+)(in) = Ca(2+)(out)</text>
        <dbReference type="Rhea" id="RHEA:29671"/>
        <dbReference type="ChEBI" id="CHEBI:29108"/>
    </reaction>
</comment>
<evidence type="ECO:0000256" key="6">
    <source>
        <dbReference type="ARBA" id="ARBA00022737"/>
    </source>
</evidence>
<evidence type="ECO:0000313" key="21">
    <source>
        <dbReference type="EMBL" id="KAJ8037625.1"/>
    </source>
</evidence>
<dbReference type="FunFam" id="1.20.120.350:FF:000007">
    <property type="entry name" value="Voltage-dependent T-type calcium channel subunit alpha"/>
    <property type="match status" value="1"/>
</dbReference>
<dbReference type="OrthoDB" id="416585at2759"/>
<keyword evidence="13" id="KW-0407">Ion channel</keyword>
<feature type="transmembrane region" description="Helical" evidence="19">
    <location>
        <begin position="789"/>
        <end position="807"/>
    </location>
</feature>
<feature type="compositionally biased region" description="Polar residues" evidence="18">
    <location>
        <begin position="1951"/>
        <end position="1966"/>
    </location>
</feature>
<proteinExistence type="inferred from homology"/>
<feature type="compositionally biased region" description="Polar residues" evidence="18">
    <location>
        <begin position="1228"/>
        <end position="1243"/>
    </location>
</feature>
<dbReference type="Proteomes" id="UP001152320">
    <property type="component" value="Chromosome 8"/>
</dbReference>
<gene>
    <name evidence="21" type="ORF">HOLleu_18492</name>
</gene>
<keyword evidence="22" id="KW-1185">Reference proteome</keyword>
<feature type="compositionally biased region" description="Basic residues" evidence="18">
    <location>
        <begin position="2192"/>
        <end position="2206"/>
    </location>
</feature>
<feature type="transmembrane region" description="Helical" evidence="19">
    <location>
        <begin position="1561"/>
        <end position="1585"/>
    </location>
</feature>
<dbReference type="PANTHER" id="PTHR10037">
    <property type="entry name" value="VOLTAGE-GATED CATION CHANNEL CALCIUM AND SODIUM"/>
    <property type="match status" value="1"/>
</dbReference>
<feature type="binding site" evidence="15">
    <location>
        <position position="384"/>
    </location>
    <ligand>
        <name>Ca(2+)</name>
        <dbReference type="ChEBI" id="CHEBI:29108"/>
    </ligand>
</feature>
<evidence type="ECO:0000256" key="13">
    <source>
        <dbReference type="ARBA" id="ARBA00023303"/>
    </source>
</evidence>
<feature type="transmembrane region" description="Helical" evidence="19">
    <location>
        <begin position="1822"/>
        <end position="1843"/>
    </location>
</feature>
<dbReference type="PRINTS" id="PR00167">
    <property type="entry name" value="CACHANNEL"/>
</dbReference>